<evidence type="ECO:0000313" key="2">
    <source>
        <dbReference type="EMBL" id="CAL4095178.1"/>
    </source>
</evidence>
<organism evidence="2 3">
    <name type="scientific">Meganyctiphanes norvegica</name>
    <name type="common">Northern krill</name>
    <name type="synonym">Thysanopoda norvegica</name>
    <dbReference type="NCBI Taxonomy" id="48144"/>
    <lineage>
        <taxon>Eukaryota</taxon>
        <taxon>Metazoa</taxon>
        <taxon>Ecdysozoa</taxon>
        <taxon>Arthropoda</taxon>
        <taxon>Crustacea</taxon>
        <taxon>Multicrustacea</taxon>
        <taxon>Malacostraca</taxon>
        <taxon>Eumalacostraca</taxon>
        <taxon>Eucarida</taxon>
        <taxon>Euphausiacea</taxon>
        <taxon>Euphausiidae</taxon>
        <taxon>Meganyctiphanes</taxon>
    </lineage>
</organism>
<feature type="compositionally biased region" description="Basic and acidic residues" evidence="1">
    <location>
        <begin position="43"/>
        <end position="57"/>
    </location>
</feature>
<proteinExistence type="predicted"/>
<feature type="region of interest" description="Disordered" evidence="1">
    <location>
        <begin position="1"/>
        <end position="79"/>
    </location>
</feature>
<protein>
    <submittedName>
        <fullName evidence="2">Uncharacterized protein</fullName>
    </submittedName>
</protein>
<accession>A0AAV2QT96</accession>
<feature type="non-terminal residue" evidence="2">
    <location>
        <position position="148"/>
    </location>
</feature>
<feature type="compositionally biased region" description="Pro residues" evidence="1">
    <location>
        <begin position="58"/>
        <end position="74"/>
    </location>
</feature>
<name>A0AAV2QT96_MEGNR</name>
<evidence type="ECO:0000256" key="1">
    <source>
        <dbReference type="SAM" id="MobiDB-lite"/>
    </source>
</evidence>
<gene>
    <name evidence="2" type="ORF">MNOR_LOCUS15345</name>
</gene>
<dbReference type="Proteomes" id="UP001497623">
    <property type="component" value="Unassembled WGS sequence"/>
</dbReference>
<reference evidence="2 3" key="1">
    <citation type="submission" date="2024-05" db="EMBL/GenBank/DDBJ databases">
        <authorList>
            <person name="Wallberg A."/>
        </authorList>
    </citation>
    <scope>NUCLEOTIDE SEQUENCE [LARGE SCALE GENOMIC DNA]</scope>
</reference>
<comment type="caution">
    <text evidence="2">The sequence shown here is derived from an EMBL/GenBank/DDBJ whole genome shotgun (WGS) entry which is preliminary data.</text>
</comment>
<dbReference type="AlphaFoldDB" id="A0AAV2QT96"/>
<evidence type="ECO:0000313" key="3">
    <source>
        <dbReference type="Proteomes" id="UP001497623"/>
    </source>
</evidence>
<keyword evidence="3" id="KW-1185">Reference proteome</keyword>
<sequence length="148" mass="16239">MCGPNAAGAPPGPLLRQPIASSGGSQYKNRRRPRPVTSSAVGDVRRTQDSPPDRQPRPQDPTAPPSATPTPAPPSTGLHWRPDLCCLVTTALLALTLPQPAHAGLVLSEHIRHFEPVFYDHEHFMGQHHRAKRDANHVVHFKFTAHNR</sequence>
<dbReference type="EMBL" id="CAXKWB010009560">
    <property type="protein sequence ID" value="CAL4095178.1"/>
    <property type="molecule type" value="Genomic_DNA"/>
</dbReference>